<keyword evidence="3 11" id="KW-1134">Transmembrane beta strand</keyword>
<evidence type="ECO:0000256" key="2">
    <source>
        <dbReference type="ARBA" id="ARBA00022448"/>
    </source>
</evidence>
<evidence type="ECO:0000256" key="4">
    <source>
        <dbReference type="ARBA" id="ARBA00022496"/>
    </source>
</evidence>
<keyword evidence="4" id="KW-0410">Iron transport</keyword>
<dbReference type="Pfam" id="PF00593">
    <property type="entry name" value="TonB_dep_Rec_b-barrel"/>
    <property type="match status" value="1"/>
</dbReference>
<proteinExistence type="inferred from homology"/>
<dbReference type="PANTHER" id="PTHR32552">
    <property type="entry name" value="FERRICHROME IRON RECEPTOR-RELATED"/>
    <property type="match status" value="1"/>
</dbReference>
<keyword evidence="7" id="KW-0406">Ion transport</keyword>
<dbReference type="GO" id="GO:0009279">
    <property type="term" value="C:cell outer membrane"/>
    <property type="evidence" value="ECO:0007669"/>
    <property type="project" value="UniProtKB-SubCell"/>
</dbReference>
<reference evidence="17 18" key="1">
    <citation type="submission" date="2019-07" db="EMBL/GenBank/DDBJ databases">
        <title>Novel species isolated from glacier.</title>
        <authorList>
            <person name="Liu Q."/>
            <person name="Xin Y.-H."/>
        </authorList>
    </citation>
    <scope>NUCLEOTIDE SEQUENCE [LARGE SCALE GENOMIC DNA]</scope>
    <source>
        <strain evidence="17 18">LB1R16</strain>
    </source>
</reference>
<keyword evidence="2 11" id="KW-0813">Transport</keyword>
<feature type="region of interest" description="Disordered" evidence="13">
    <location>
        <begin position="210"/>
        <end position="230"/>
    </location>
</feature>
<evidence type="ECO:0000256" key="3">
    <source>
        <dbReference type="ARBA" id="ARBA00022452"/>
    </source>
</evidence>
<keyword evidence="5 11" id="KW-0812">Transmembrane</keyword>
<evidence type="ECO:0000256" key="9">
    <source>
        <dbReference type="ARBA" id="ARBA00023136"/>
    </source>
</evidence>
<dbReference type="AlphaFoldDB" id="A0A552U9Z7"/>
<dbReference type="EMBL" id="VJWA01000002">
    <property type="protein sequence ID" value="TRW15037.1"/>
    <property type="molecule type" value="Genomic_DNA"/>
</dbReference>
<evidence type="ECO:0000259" key="15">
    <source>
        <dbReference type="Pfam" id="PF00593"/>
    </source>
</evidence>
<protein>
    <submittedName>
        <fullName evidence="17">TonB-dependent receptor</fullName>
    </submittedName>
</protein>
<evidence type="ECO:0000256" key="11">
    <source>
        <dbReference type="PROSITE-ProRule" id="PRU01360"/>
    </source>
</evidence>
<dbReference type="OrthoDB" id="7313036at2"/>
<dbReference type="InterPro" id="IPR012910">
    <property type="entry name" value="Plug_dom"/>
</dbReference>
<dbReference type="PROSITE" id="PS52016">
    <property type="entry name" value="TONB_DEPENDENT_REC_3"/>
    <property type="match status" value="1"/>
</dbReference>
<accession>A0A552U9Z7</accession>
<evidence type="ECO:0000256" key="13">
    <source>
        <dbReference type="SAM" id="MobiDB-lite"/>
    </source>
</evidence>
<organism evidence="17 18">
    <name type="scientific">Glacieibacterium frigidum</name>
    <dbReference type="NCBI Taxonomy" id="2593303"/>
    <lineage>
        <taxon>Bacteria</taxon>
        <taxon>Pseudomonadati</taxon>
        <taxon>Pseudomonadota</taxon>
        <taxon>Alphaproteobacteria</taxon>
        <taxon>Sphingomonadales</taxon>
        <taxon>Sphingosinicellaceae</taxon>
        <taxon>Glacieibacterium</taxon>
    </lineage>
</organism>
<comment type="subcellular location">
    <subcellularLocation>
        <location evidence="1 11">Cell outer membrane</location>
        <topology evidence="1 11">Multi-pass membrane protein</topology>
    </subcellularLocation>
</comment>
<dbReference type="Proteomes" id="UP000317894">
    <property type="component" value="Unassembled WGS sequence"/>
</dbReference>
<gene>
    <name evidence="17" type="ORF">FMM06_15405</name>
</gene>
<keyword evidence="6" id="KW-0408">Iron</keyword>
<evidence type="ECO:0000256" key="12">
    <source>
        <dbReference type="RuleBase" id="RU003357"/>
    </source>
</evidence>
<feature type="chain" id="PRO_5022240486" evidence="14">
    <location>
        <begin position="22"/>
        <end position="772"/>
    </location>
</feature>
<evidence type="ECO:0000256" key="10">
    <source>
        <dbReference type="ARBA" id="ARBA00023237"/>
    </source>
</evidence>
<evidence type="ECO:0000256" key="1">
    <source>
        <dbReference type="ARBA" id="ARBA00004571"/>
    </source>
</evidence>
<dbReference type="PANTHER" id="PTHR32552:SF81">
    <property type="entry name" value="TONB-DEPENDENT OUTER MEMBRANE RECEPTOR"/>
    <property type="match status" value="1"/>
</dbReference>
<evidence type="ECO:0000313" key="18">
    <source>
        <dbReference type="Proteomes" id="UP000317894"/>
    </source>
</evidence>
<evidence type="ECO:0000256" key="8">
    <source>
        <dbReference type="ARBA" id="ARBA00023077"/>
    </source>
</evidence>
<keyword evidence="14" id="KW-0732">Signal</keyword>
<dbReference type="RefSeq" id="WP_144335206.1">
    <property type="nucleotide sequence ID" value="NZ_VJWA01000002.1"/>
</dbReference>
<evidence type="ECO:0000256" key="14">
    <source>
        <dbReference type="SAM" id="SignalP"/>
    </source>
</evidence>
<evidence type="ECO:0000256" key="7">
    <source>
        <dbReference type="ARBA" id="ARBA00023065"/>
    </source>
</evidence>
<dbReference type="Gene3D" id="2.40.170.20">
    <property type="entry name" value="TonB-dependent receptor, beta-barrel domain"/>
    <property type="match status" value="2"/>
</dbReference>
<dbReference type="SUPFAM" id="SSF56935">
    <property type="entry name" value="Porins"/>
    <property type="match status" value="1"/>
</dbReference>
<comment type="similarity">
    <text evidence="11 12">Belongs to the TonB-dependent receptor family.</text>
</comment>
<keyword evidence="18" id="KW-1185">Reference proteome</keyword>
<feature type="signal peptide" evidence="14">
    <location>
        <begin position="1"/>
        <end position="21"/>
    </location>
</feature>
<keyword evidence="10 11" id="KW-0998">Cell outer membrane</keyword>
<evidence type="ECO:0000259" key="16">
    <source>
        <dbReference type="Pfam" id="PF07715"/>
    </source>
</evidence>
<dbReference type="InterPro" id="IPR039426">
    <property type="entry name" value="TonB-dep_rcpt-like"/>
</dbReference>
<keyword evidence="17" id="KW-0675">Receptor</keyword>
<feature type="domain" description="TonB-dependent receptor-like beta-barrel" evidence="15">
    <location>
        <begin position="262"/>
        <end position="735"/>
    </location>
</feature>
<comment type="caution">
    <text evidence="17">The sequence shown here is derived from an EMBL/GenBank/DDBJ whole genome shotgun (WGS) entry which is preliminary data.</text>
</comment>
<dbReference type="InterPro" id="IPR000531">
    <property type="entry name" value="Beta-barrel_TonB"/>
</dbReference>
<dbReference type="GO" id="GO:0006826">
    <property type="term" value="P:iron ion transport"/>
    <property type="evidence" value="ECO:0007669"/>
    <property type="project" value="UniProtKB-KW"/>
</dbReference>
<keyword evidence="8 12" id="KW-0798">TonB box</keyword>
<evidence type="ECO:0000256" key="6">
    <source>
        <dbReference type="ARBA" id="ARBA00023004"/>
    </source>
</evidence>
<dbReference type="Pfam" id="PF07715">
    <property type="entry name" value="Plug"/>
    <property type="match status" value="1"/>
</dbReference>
<evidence type="ECO:0000256" key="5">
    <source>
        <dbReference type="ARBA" id="ARBA00022692"/>
    </source>
</evidence>
<keyword evidence="9 11" id="KW-0472">Membrane</keyword>
<sequence length="772" mass="82538">MTLKTLLLASIAGMLPFAATAQEVAANDASLDLEEIVVTAQKRTERISDVPITITAYTGKTLRDLGITQFDQLSAFVPGLNVQEQSPNNPGFVIRGITSDSGSAQGAPAVTIYLNGVDVSRSRGSYFDLYDLERIEVVKGPQATLFGTAAAIGAVSVITARPQQELGGELRLGYGNFNQYRADGFITGGNETLQGRLAFAFKKRDGIVENIAGDPGSQTPNGPKRDDLNGQEQYGARASLRFTKGDVVVDLIGTYDGQRAPGTAFKSGTFAPTGGNTSAYTFAEASGSPFSKEILGADDLGLTRNVYDGNLTVRWTPDGPFSFTQILGYRKFDSNEVFDADGTQAFYLEFAEDAIGEQVSSETRINYDSEKLRGFVGFTYFHEIGSQRVPFSSEEGTFLQCAANIIPGLGCINAAGVVTAARATALATGGRFTSLPYTSTFKNAARIDTFSAFADATYIPTPKLELTLGARLLIERRNSFFEASAPRAVLTGAPLIPGQVDTAGQTFAAEGDFQAFLPRANLLFKATRGVNFYLTASRGRRSPVVQLGALATPAGPVANRTDVGREQVSNYEGGIKLALGRITGSLGYYKQKYDGFQVSLVTPGLPAQTVSAGTATVDGIEGEVAVQVSDILSFFANGAWIDAKVDENPAFPTFSGDRFRLQSKYQAAVGGTLTVPVTEKVAVFATPTMTYRSNLFFELPNNPLTFQPAVTLVNLRAGVESRDGKWQLLGFATNLLDREYLIDGGNTGGAFGIPTYIRGTPRLYGVEAVFRF</sequence>
<name>A0A552U9Z7_9SPHN</name>
<evidence type="ECO:0000313" key="17">
    <source>
        <dbReference type="EMBL" id="TRW15037.1"/>
    </source>
</evidence>
<dbReference type="InterPro" id="IPR036942">
    <property type="entry name" value="Beta-barrel_TonB_sf"/>
</dbReference>
<feature type="domain" description="TonB-dependent receptor plug" evidence="16">
    <location>
        <begin position="47"/>
        <end position="153"/>
    </location>
</feature>